<organism evidence="2 3">
    <name type="scientific">Albimonas donghaensis</name>
    <dbReference type="NCBI Taxonomy" id="356660"/>
    <lineage>
        <taxon>Bacteria</taxon>
        <taxon>Pseudomonadati</taxon>
        <taxon>Pseudomonadota</taxon>
        <taxon>Alphaproteobacteria</taxon>
        <taxon>Rhodobacterales</taxon>
        <taxon>Paracoccaceae</taxon>
        <taxon>Albimonas</taxon>
    </lineage>
</organism>
<dbReference type="AlphaFoldDB" id="A0A1H3DZX8"/>
<keyword evidence="2" id="KW-0418">Kinase</keyword>
<keyword evidence="2" id="KW-0808">Transferase</keyword>
<dbReference type="Proteomes" id="UP000199118">
    <property type="component" value="Unassembled WGS sequence"/>
</dbReference>
<dbReference type="GO" id="GO:0006109">
    <property type="term" value="P:regulation of carbohydrate metabolic process"/>
    <property type="evidence" value="ECO:0007669"/>
    <property type="project" value="InterPro"/>
</dbReference>
<evidence type="ECO:0000313" key="3">
    <source>
        <dbReference type="Proteomes" id="UP000199118"/>
    </source>
</evidence>
<accession>A0A1H3DZX8</accession>
<dbReference type="CDD" id="cd01918">
    <property type="entry name" value="HprK_C"/>
    <property type="match status" value="1"/>
</dbReference>
<dbReference type="SUPFAM" id="SSF53795">
    <property type="entry name" value="PEP carboxykinase-like"/>
    <property type="match status" value="1"/>
</dbReference>
<dbReference type="Pfam" id="PF07475">
    <property type="entry name" value="Hpr_kinase_C"/>
    <property type="match status" value="1"/>
</dbReference>
<dbReference type="STRING" id="356660.SAMN05444336_1099"/>
<evidence type="ECO:0000259" key="1">
    <source>
        <dbReference type="Pfam" id="PF07475"/>
    </source>
</evidence>
<dbReference type="GO" id="GO:0005524">
    <property type="term" value="F:ATP binding"/>
    <property type="evidence" value="ECO:0007669"/>
    <property type="project" value="InterPro"/>
</dbReference>
<dbReference type="Gene3D" id="3.40.50.300">
    <property type="entry name" value="P-loop containing nucleotide triphosphate hydrolases"/>
    <property type="match status" value="1"/>
</dbReference>
<feature type="domain" description="HPr kinase/phosphorylase C-terminal" evidence="1">
    <location>
        <begin position="21"/>
        <end position="100"/>
    </location>
</feature>
<proteinExistence type="predicted"/>
<dbReference type="InterPro" id="IPR027417">
    <property type="entry name" value="P-loop_NTPase"/>
</dbReference>
<dbReference type="RefSeq" id="WP_092684349.1">
    <property type="nucleotide sequence ID" value="NZ_FNMZ01000009.1"/>
</dbReference>
<gene>
    <name evidence="2" type="ORF">SAMN05444336_1099</name>
</gene>
<keyword evidence="3" id="KW-1185">Reference proteome</keyword>
<protein>
    <submittedName>
        <fullName evidence="2">HPr kinase/phosphorylase</fullName>
    </submittedName>
</protein>
<sequence length="169" mass="16445">MSRDGPPDGSAPAPSAPSAILHASCVAAQGPEGRWLGALILGPSGSGKSALALDMISRGARLVADDRTALSAGAGGAILAACPAAIAGLIEARGIGILRLPALATAELALVADLSAPSPARLPDAMRFDPPRGAGLPDPGLPRILCAGLPGAGAALLALLRAGGRRHAP</sequence>
<dbReference type="GO" id="GO:0000155">
    <property type="term" value="F:phosphorelay sensor kinase activity"/>
    <property type="evidence" value="ECO:0007669"/>
    <property type="project" value="InterPro"/>
</dbReference>
<evidence type="ECO:0000313" key="2">
    <source>
        <dbReference type="EMBL" id="SDX72005.1"/>
    </source>
</evidence>
<dbReference type="OrthoDB" id="8326226at2"/>
<dbReference type="EMBL" id="FNMZ01000009">
    <property type="protein sequence ID" value="SDX72005.1"/>
    <property type="molecule type" value="Genomic_DNA"/>
</dbReference>
<name>A0A1H3DZX8_9RHOB</name>
<dbReference type="InterPro" id="IPR011104">
    <property type="entry name" value="Hpr_kin/Pase_C"/>
</dbReference>
<reference evidence="2 3" key="1">
    <citation type="submission" date="2016-10" db="EMBL/GenBank/DDBJ databases">
        <authorList>
            <person name="de Groot N.N."/>
        </authorList>
    </citation>
    <scope>NUCLEOTIDE SEQUENCE [LARGE SCALE GENOMIC DNA]</scope>
    <source>
        <strain evidence="2 3">DSM 17890</strain>
    </source>
</reference>